<dbReference type="GO" id="GO:0000166">
    <property type="term" value="F:nucleotide binding"/>
    <property type="evidence" value="ECO:0007669"/>
    <property type="project" value="InterPro"/>
</dbReference>
<dbReference type="Pfam" id="PF01408">
    <property type="entry name" value="GFO_IDH_MocA"/>
    <property type="match status" value="1"/>
</dbReference>
<organism evidence="3 4">
    <name type="scientific">Bythopirellula polymerisocia</name>
    <dbReference type="NCBI Taxonomy" id="2528003"/>
    <lineage>
        <taxon>Bacteria</taxon>
        <taxon>Pseudomonadati</taxon>
        <taxon>Planctomycetota</taxon>
        <taxon>Planctomycetia</taxon>
        <taxon>Pirellulales</taxon>
        <taxon>Lacipirellulaceae</taxon>
        <taxon>Bythopirellula</taxon>
    </lineage>
</organism>
<feature type="domain" description="GFO/IDH/MocA-like oxidoreductase" evidence="2">
    <location>
        <begin position="131"/>
        <end position="260"/>
    </location>
</feature>
<dbReference type="Proteomes" id="UP000318437">
    <property type="component" value="Unassembled WGS sequence"/>
</dbReference>
<dbReference type="InterPro" id="IPR036291">
    <property type="entry name" value="NAD(P)-bd_dom_sf"/>
</dbReference>
<dbReference type="PANTHER" id="PTHR43708">
    <property type="entry name" value="CONSERVED EXPRESSED OXIDOREDUCTASE (EUROFUNG)"/>
    <property type="match status" value="1"/>
</dbReference>
<dbReference type="PANTHER" id="PTHR43708:SF8">
    <property type="entry name" value="OXIDOREDUCTASE"/>
    <property type="match status" value="1"/>
</dbReference>
<evidence type="ECO:0000313" key="4">
    <source>
        <dbReference type="Proteomes" id="UP000318437"/>
    </source>
</evidence>
<dbReference type="GO" id="GO:0050606">
    <property type="term" value="F:4-carboxy-2-hydroxymuconate semialdehyde hemiacetal dehydrogenase activity"/>
    <property type="evidence" value="ECO:0007669"/>
    <property type="project" value="UniProtKB-EC"/>
</dbReference>
<dbReference type="InterPro" id="IPR051317">
    <property type="entry name" value="Gfo/Idh/MocA_oxidoreduct"/>
</dbReference>
<dbReference type="Gene3D" id="3.40.50.720">
    <property type="entry name" value="NAD(P)-binding Rossmann-like Domain"/>
    <property type="match status" value="1"/>
</dbReference>
<keyword evidence="4" id="KW-1185">Reference proteome</keyword>
<accession>A0A5C6D0K1</accession>
<sequence length="350" mass="39118">MKPLTGVCVGAGYFASFHLDAWVRLRDVRIVGVCDRDNSRVVAALAQLDSAQPFSDLAQALEETQPDFVDIITPPESHLALVQACSGHVSAAICQKPLAPDFSTAVEIVETARNAGLRLMVHENFRFQPWYREIKRLLKAGVVGRQVHQIAFRMRMGDGWHEDAYLERQPYFRKMPRLLLHETGVHLIDVFRFLAGEIVDVHAYLCRLNQVIVGEDAGVVACRFKSGALGILDANRYNEPNYPNPRLTFGELTMDCDDGTIRLYGDGRITLQQLGSEEEPHHYSFSDAGFAGDCVYSTQAHFVDCLRNDREFETDASDYLRTLEIVERAYETAGPIASAPVSPGDAVERE</sequence>
<dbReference type="EC" id="1.1.1.312" evidence="3"/>
<protein>
    <submittedName>
        <fullName evidence="3">4-carboxy-2-hydroxymuconate-6-semialdehyde dehydrogenase</fullName>
        <ecNumber evidence="3">1.1.1.312</ecNumber>
    </submittedName>
</protein>
<proteinExistence type="predicted"/>
<evidence type="ECO:0000259" key="2">
    <source>
        <dbReference type="Pfam" id="PF22725"/>
    </source>
</evidence>
<dbReference type="RefSeq" id="WP_146450404.1">
    <property type="nucleotide sequence ID" value="NZ_SJPS01000002.1"/>
</dbReference>
<dbReference type="SUPFAM" id="SSF51735">
    <property type="entry name" value="NAD(P)-binding Rossmann-fold domains"/>
    <property type="match status" value="1"/>
</dbReference>
<feature type="domain" description="Gfo/Idh/MocA-like oxidoreductase N-terminal" evidence="1">
    <location>
        <begin position="8"/>
        <end position="121"/>
    </location>
</feature>
<evidence type="ECO:0000313" key="3">
    <source>
        <dbReference type="EMBL" id="TWU28706.1"/>
    </source>
</evidence>
<keyword evidence="3" id="KW-0560">Oxidoreductase</keyword>
<dbReference type="Gene3D" id="3.30.360.10">
    <property type="entry name" value="Dihydrodipicolinate Reductase, domain 2"/>
    <property type="match status" value="1"/>
</dbReference>
<dbReference type="Pfam" id="PF22725">
    <property type="entry name" value="GFO_IDH_MocA_C3"/>
    <property type="match status" value="1"/>
</dbReference>
<dbReference type="OrthoDB" id="9795543at2"/>
<evidence type="ECO:0000259" key="1">
    <source>
        <dbReference type="Pfam" id="PF01408"/>
    </source>
</evidence>
<dbReference type="AlphaFoldDB" id="A0A5C6D0K1"/>
<dbReference type="InterPro" id="IPR055170">
    <property type="entry name" value="GFO_IDH_MocA-like_dom"/>
</dbReference>
<dbReference type="InterPro" id="IPR000683">
    <property type="entry name" value="Gfo/Idh/MocA-like_OxRdtase_N"/>
</dbReference>
<comment type="caution">
    <text evidence="3">The sequence shown here is derived from an EMBL/GenBank/DDBJ whole genome shotgun (WGS) entry which is preliminary data.</text>
</comment>
<gene>
    <name evidence="3" type="primary">ligC</name>
    <name evidence="3" type="ORF">Pla144_19980</name>
</gene>
<reference evidence="3 4" key="1">
    <citation type="submission" date="2019-02" db="EMBL/GenBank/DDBJ databases">
        <title>Deep-cultivation of Planctomycetes and their phenomic and genomic characterization uncovers novel biology.</title>
        <authorList>
            <person name="Wiegand S."/>
            <person name="Jogler M."/>
            <person name="Boedeker C."/>
            <person name="Pinto D."/>
            <person name="Vollmers J."/>
            <person name="Rivas-Marin E."/>
            <person name="Kohn T."/>
            <person name="Peeters S.H."/>
            <person name="Heuer A."/>
            <person name="Rast P."/>
            <person name="Oberbeckmann S."/>
            <person name="Bunk B."/>
            <person name="Jeske O."/>
            <person name="Meyerdierks A."/>
            <person name="Storesund J.E."/>
            <person name="Kallscheuer N."/>
            <person name="Luecker S."/>
            <person name="Lage O.M."/>
            <person name="Pohl T."/>
            <person name="Merkel B.J."/>
            <person name="Hornburger P."/>
            <person name="Mueller R.-W."/>
            <person name="Bruemmer F."/>
            <person name="Labrenz M."/>
            <person name="Spormann A.M."/>
            <person name="Op Den Camp H."/>
            <person name="Overmann J."/>
            <person name="Amann R."/>
            <person name="Jetten M.S.M."/>
            <person name="Mascher T."/>
            <person name="Medema M.H."/>
            <person name="Devos D.P."/>
            <person name="Kaster A.-K."/>
            <person name="Ovreas L."/>
            <person name="Rohde M."/>
            <person name="Galperin M.Y."/>
            <person name="Jogler C."/>
        </authorList>
    </citation>
    <scope>NUCLEOTIDE SEQUENCE [LARGE SCALE GENOMIC DNA]</scope>
    <source>
        <strain evidence="3 4">Pla144</strain>
    </source>
</reference>
<dbReference type="SUPFAM" id="SSF55347">
    <property type="entry name" value="Glyceraldehyde-3-phosphate dehydrogenase-like, C-terminal domain"/>
    <property type="match status" value="1"/>
</dbReference>
<dbReference type="EMBL" id="SJPS01000002">
    <property type="protein sequence ID" value="TWU28706.1"/>
    <property type="molecule type" value="Genomic_DNA"/>
</dbReference>
<name>A0A5C6D0K1_9BACT</name>